<keyword evidence="1" id="KW-0812">Transmembrane</keyword>
<dbReference type="RefSeq" id="WP_011900509.1">
    <property type="nucleotide sequence ID" value="NC_009376.1"/>
</dbReference>
<name>A4WJN5_PYRAR</name>
<dbReference type="AlphaFoldDB" id="A4WJN5"/>
<gene>
    <name evidence="2" type="ordered locus">Pars_1023</name>
</gene>
<dbReference type="HOGENOM" id="CLU_204997_0_0_2"/>
<sequence length="67" mass="7611">MSEIVWASIGTSLTVIGMLGGALYWLGGKFKEIEERFEQIEERFRQVDERFSRIELPALSPISTGSF</sequence>
<proteinExistence type="predicted"/>
<dbReference type="EMBL" id="CP000660">
    <property type="protein sequence ID" value="ABP50602.1"/>
    <property type="molecule type" value="Genomic_DNA"/>
</dbReference>
<dbReference type="GeneID" id="5054740"/>
<organism evidence="2 3">
    <name type="scientific">Pyrobaculum arsenaticum (strain DSM 13514 / JCM 11321 / PZ6)</name>
    <dbReference type="NCBI Taxonomy" id="340102"/>
    <lineage>
        <taxon>Archaea</taxon>
        <taxon>Thermoproteota</taxon>
        <taxon>Thermoprotei</taxon>
        <taxon>Thermoproteales</taxon>
        <taxon>Thermoproteaceae</taxon>
        <taxon>Pyrobaculum</taxon>
    </lineage>
</organism>
<accession>A4WJN5</accession>
<evidence type="ECO:0000313" key="3">
    <source>
        <dbReference type="Proteomes" id="UP000001567"/>
    </source>
</evidence>
<evidence type="ECO:0000256" key="1">
    <source>
        <dbReference type="SAM" id="Phobius"/>
    </source>
</evidence>
<keyword evidence="1" id="KW-1133">Transmembrane helix</keyword>
<keyword evidence="1" id="KW-0472">Membrane</keyword>
<reference evidence="2 3" key="1">
    <citation type="submission" date="2007-04" db="EMBL/GenBank/DDBJ databases">
        <title>Complete sequence of Pyrobaculum arsenaticum DSM 13514.</title>
        <authorList>
            <consortium name="US DOE Joint Genome Institute"/>
            <person name="Copeland A."/>
            <person name="Lucas S."/>
            <person name="Lapidus A."/>
            <person name="Barry K."/>
            <person name="Glavina del Rio T."/>
            <person name="Dalin E."/>
            <person name="Tice H."/>
            <person name="Pitluck S."/>
            <person name="Chain P."/>
            <person name="Malfatti S."/>
            <person name="Shin M."/>
            <person name="Vergez L."/>
            <person name="Schmutz J."/>
            <person name="Larimer F."/>
            <person name="Land M."/>
            <person name="Hauser L."/>
            <person name="Kyrpides N."/>
            <person name="Mikhailova N."/>
            <person name="Cozen A.E."/>
            <person name="Fitz-Gibbon S.T."/>
            <person name="House C.H."/>
            <person name="Saltikov C."/>
            <person name="Lowe T.M."/>
            <person name="Richardson P."/>
        </authorList>
    </citation>
    <scope>NUCLEOTIDE SEQUENCE [LARGE SCALE GENOMIC DNA]</scope>
    <source>
        <strain evidence="3">ATCC 700994 / DSM 13514 / JCM 11321 / PZ6</strain>
    </source>
</reference>
<dbReference type="Gene3D" id="6.10.250.2540">
    <property type="match status" value="1"/>
</dbReference>
<dbReference type="KEGG" id="pas:Pars_1023"/>
<protein>
    <submittedName>
        <fullName evidence="2">Uncharacterized protein</fullName>
    </submittedName>
</protein>
<evidence type="ECO:0000313" key="2">
    <source>
        <dbReference type="EMBL" id="ABP50602.1"/>
    </source>
</evidence>
<feature type="transmembrane region" description="Helical" evidence="1">
    <location>
        <begin position="6"/>
        <end position="26"/>
    </location>
</feature>
<dbReference type="Proteomes" id="UP000001567">
    <property type="component" value="Chromosome"/>
</dbReference>